<evidence type="ECO:0000313" key="7">
    <source>
        <dbReference type="EMBL" id="CDP14193.1"/>
    </source>
</evidence>
<keyword evidence="6" id="KW-0812">Transmembrane</keyword>
<evidence type="ECO:0000256" key="2">
    <source>
        <dbReference type="ARBA" id="ARBA00007647"/>
    </source>
</evidence>
<dbReference type="AlphaFoldDB" id="A0A068V2X6"/>
<dbReference type="STRING" id="49390.A0A068V2X6"/>
<dbReference type="InParanoid" id="A0A068V2X6"/>
<dbReference type="GO" id="GO:0016020">
    <property type="term" value="C:membrane"/>
    <property type="evidence" value="ECO:0007669"/>
    <property type="project" value="UniProtKB-SubCell"/>
</dbReference>
<accession>A0A068V2X6</accession>
<proteinExistence type="inferred from homology"/>
<evidence type="ECO:0000256" key="5">
    <source>
        <dbReference type="ARBA" id="ARBA00023136"/>
    </source>
</evidence>
<dbReference type="GO" id="GO:0030244">
    <property type="term" value="P:cellulose biosynthetic process"/>
    <property type="evidence" value="ECO:0007669"/>
    <property type="project" value="InterPro"/>
</dbReference>
<evidence type="ECO:0000256" key="3">
    <source>
        <dbReference type="ARBA" id="ARBA00022676"/>
    </source>
</evidence>
<dbReference type="OrthoDB" id="433309at2759"/>
<dbReference type="InterPro" id="IPR008166">
    <property type="entry name" value="Glyco_transf_92"/>
</dbReference>
<dbReference type="InterPro" id="IPR044224">
    <property type="entry name" value="KOBITO1-like"/>
</dbReference>
<dbReference type="PANTHER" id="PTHR46701">
    <property type="entry name" value="GLYCOSYLTRANSFERASE-LIKE KOBITO 1"/>
    <property type="match status" value="1"/>
</dbReference>
<evidence type="ECO:0000256" key="1">
    <source>
        <dbReference type="ARBA" id="ARBA00004370"/>
    </source>
</evidence>
<reference evidence="8" key="1">
    <citation type="journal article" date="2014" name="Science">
        <title>The coffee genome provides insight into the convergent evolution of caffeine biosynthesis.</title>
        <authorList>
            <person name="Denoeud F."/>
            <person name="Carretero-Paulet L."/>
            <person name="Dereeper A."/>
            <person name="Droc G."/>
            <person name="Guyot R."/>
            <person name="Pietrella M."/>
            <person name="Zheng C."/>
            <person name="Alberti A."/>
            <person name="Anthony F."/>
            <person name="Aprea G."/>
            <person name="Aury J.M."/>
            <person name="Bento P."/>
            <person name="Bernard M."/>
            <person name="Bocs S."/>
            <person name="Campa C."/>
            <person name="Cenci A."/>
            <person name="Combes M.C."/>
            <person name="Crouzillat D."/>
            <person name="Da Silva C."/>
            <person name="Daddiego L."/>
            <person name="De Bellis F."/>
            <person name="Dussert S."/>
            <person name="Garsmeur O."/>
            <person name="Gayraud T."/>
            <person name="Guignon V."/>
            <person name="Jahn K."/>
            <person name="Jamilloux V."/>
            <person name="Joet T."/>
            <person name="Labadie K."/>
            <person name="Lan T."/>
            <person name="Leclercq J."/>
            <person name="Lepelley M."/>
            <person name="Leroy T."/>
            <person name="Li L.T."/>
            <person name="Librado P."/>
            <person name="Lopez L."/>
            <person name="Munoz A."/>
            <person name="Noel B."/>
            <person name="Pallavicini A."/>
            <person name="Perrotta G."/>
            <person name="Poncet V."/>
            <person name="Pot D."/>
            <person name="Priyono X."/>
            <person name="Rigoreau M."/>
            <person name="Rouard M."/>
            <person name="Rozas J."/>
            <person name="Tranchant-Dubreuil C."/>
            <person name="VanBuren R."/>
            <person name="Zhang Q."/>
            <person name="Andrade A.C."/>
            <person name="Argout X."/>
            <person name="Bertrand B."/>
            <person name="de Kochko A."/>
            <person name="Graziosi G."/>
            <person name="Henry R.J."/>
            <person name="Jayarama X."/>
            <person name="Ming R."/>
            <person name="Nagai C."/>
            <person name="Rounsley S."/>
            <person name="Sankoff D."/>
            <person name="Giuliano G."/>
            <person name="Albert V.A."/>
            <person name="Wincker P."/>
            <person name="Lashermes P."/>
        </authorList>
    </citation>
    <scope>NUCLEOTIDE SEQUENCE [LARGE SCALE GENOMIC DNA]</scope>
    <source>
        <strain evidence="8">cv. DH200-94</strain>
    </source>
</reference>
<sequence>MAGLHATLRPASSSSSVSSTSSHSRLLLFLSVLLISLATFAFIIQWRGGLPDPITRWPHENDPLGFLAMDLAGPGRSSSSSDACADVLGQSGVASFTYYRNWNFSFGPGSGSKKGPKICITTSTSAGLEQTLPWIYYHKVLGITNFFMFVERKAASKNVSKVLEFIPGVKVIYRTRELEEEQAKSRIWNESWLANFFYKPCNYELFVKQTLNMEMAIVMAREAGMDWIIHLDTDELIYPAGTSHYSVQQLLSEVPEDVDMVVFPNYESSIERDDIKEPFSEVSMFKKNFDHLNKETYFGSYKEATRGNPNYFMTYGNGKSAARIEENLRPNGAHRWHNYMKEPNCYKLHHKSYTCYCFRTQLKIVSMQRKMTMRLWECRWSVDTVIFGTVCILIKLKHLTRAWGCFLEQKRFIQYGQRKGTDVLKKEKVAEDVNFLVHFLEIKFEEAAVLHYTYSKFSDLTSRRDRCGCKPTQEDVKRCFMLDFDRNAFIIASTASEAEMHQWYHERVIWTDTALKQKLLKLGILTRIYAPMVRTLIVIIQGLRESGIFTNVVVSAWSEDTKEKSLSSTKSNNSSGNIGTKGISSRRFGYKESQTTIRKVLNFAGNGSYAIPPQSPPNMDDMRLHT</sequence>
<comment type="subcellular location">
    <subcellularLocation>
        <location evidence="1">Membrane</location>
    </subcellularLocation>
</comment>
<name>A0A068V2X6_COFCA</name>
<dbReference type="Pfam" id="PF01697">
    <property type="entry name" value="Glyco_transf_92"/>
    <property type="match status" value="1"/>
</dbReference>
<organism evidence="7 8">
    <name type="scientific">Coffea canephora</name>
    <name type="common">Robusta coffee</name>
    <dbReference type="NCBI Taxonomy" id="49390"/>
    <lineage>
        <taxon>Eukaryota</taxon>
        <taxon>Viridiplantae</taxon>
        <taxon>Streptophyta</taxon>
        <taxon>Embryophyta</taxon>
        <taxon>Tracheophyta</taxon>
        <taxon>Spermatophyta</taxon>
        <taxon>Magnoliopsida</taxon>
        <taxon>eudicotyledons</taxon>
        <taxon>Gunneridae</taxon>
        <taxon>Pentapetalae</taxon>
        <taxon>asterids</taxon>
        <taxon>lamiids</taxon>
        <taxon>Gentianales</taxon>
        <taxon>Rubiaceae</taxon>
        <taxon>Ixoroideae</taxon>
        <taxon>Gardenieae complex</taxon>
        <taxon>Bertiereae - Coffeeae clade</taxon>
        <taxon>Coffeeae</taxon>
        <taxon>Coffea</taxon>
    </lineage>
</organism>
<dbReference type="PANTHER" id="PTHR46701:SF6">
    <property type="entry name" value="GLYCOSYLTRANSFERASE FAMILY 92 PROTEIN"/>
    <property type="match status" value="1"/>
</dbReference>
<dbReference type="Proteomes" id="UP000295252">
    <property type="component" value="Chromosome VIII"/>
</dbReference>
<keyword evidence="3 6" id="KW-0328">Glycosyltransferase</keyword>
<gene>
    <name evidence="7" type="ORF">GSCOC_T00040451001</name>
</gene>
<evidence type="ECO:0000256" key="6">
    <source>
        <dbReference type="RuleBase" id="RU366017"/>
    </source>
</evidence>
<dbReference type="GO" id="GO:0016757">
    <property type="term" value="F:glycosyltransferase activity"/>
    <property type="evidence" value="ECO:0007669"/>
    <property type="project" value="UniProtKB-UniRule"/>
</dbReference>
<evidence type="ECO:0000256" key="4">
    <source>
        <dbReference type="ARBA" id="ARBA00022679"/>
    </source>
</evidence>
<feature type="transmembrane region" description="Helical" evidence="6">
    <location>
        <begin position="26"/>
        <end position="46"/>
    </location>
</feature>
<evidence type="ECO:0000313" key="8">
    <source>
        <dbReference type="Proteomes" id="UP000295252"/>
    </source>
</evidence>
<keyword evidence="6" id="KW-1133">Transmembrane helix</keyword>
<keyword evidence="4 6" id="KW-0808">Transferase</keyword>
<protein>
    <recommendedName>
        <fullName evidence="6">Glycosyltransferase family 92 protein</fullName>
        <ecNumber evidence="6">2.4.1.-</ecNumber>
    </recommendedName>
</protein>
<keyword evidence="5 6" id="KW-0472">Membrane</keyword>
<dbReference type="EMBL" id="HG739164">
    <property type="protein sequence ID" value="CDP14193.1"/>
    <property type="molecule type" value="Genomic_DNA"/>
</dbReference>
<dbReference type="OMA" id="PNYFMTY"/>
<dbReference type="GO" id="GO:0009737">
    <property type="term" value="P:response to abscisic acid"/>
    <property type="evidence" value="ECO:0007669"/>
    <property type="project" value="InterPro"/>
</dbReference>
<dbReference type="PhylomeDB" id="A0A068V2X6"/>
<keyword evidence="8" id="KW-1185">Reference proteome</keyword>
<dbReference type="Gramene" id="CDP14193">
    <property type="protein sequence ID" value="CDP14193"/>
    <property type="gene ID" value="GSCOC_T00040451001"/>
</dbReference>
<comment type="similarity">
    <text evidence="2 6">Belongs to the glycosyltransferase 92 family.</text>
</comment>
<dbReference type="EC" id="2.4.1.-" evidence="6"/>